<keyword evidence="1" id="KW-1133">Transmembrane helix</keyword>
<proteinExistence type="predicted"/>
<protein>
    <recommendedName>
        <fullName evidence="4">Stage II sporulation protein M</fullName>
    </recommendedName>
</protein>
<dbReference type="PANTHER" id="PTHR35337">
    <property type="entry name" value="SLR1478 PROTEIN"/>
    <property type="match status" value="1"/>
</dbReference>
<dbReference type="EMBL" id="LS992241">
    <property type="protein sequence ID" value="SYX86350.1"/>
    <property type="molecule type" value="Genomic_DNA"/>
</dbReference>
<dbReference type="RefSeq" id="WP_138188334.1">
    <property type="nucleotide sequence ID" value="NZ_LS992241.1"/>
</dbReference>
<dbReference type="Proteomes" id="UP000304148">
    <property type="component" value="Chromosome"/>
</dbReference>
<feature type="transmembrane region" description="Helical" evidence="1">
    <location>
        <begin position="90"/>
        <end position="110"/>
    </location>
</feature>
<feature type="transmembrane region" description="Helical" evidence="1">
    <location>
        <begin position="130"/>
        <end position="155"/>
    </location>
</feature>
<reference evidence="3" key="1">
    <citation type="submission" date="2018-08" db="EMBL/GenBank/DDBJ databases">
        <authorList>
            <person name="Chevrot R."/>
        </authorList>
    </citation>
    <scope>NUCLEOTIDE SEQUENCE [LARGE SCALE GENOMIC DNA]</scope>
</reference>
<sequence>MLRFSSWWNTLKQLRWYLLAAVLLFAVGYVLGNQWSGFEGFIMEQLKGIQGMRDQLMQSDNQELSFFVFIFYNNAIKAVMIMFAGIVLGIVPAGFLIINGMVIGLLLRIMDSQGLDLASTIIKGILPHGILEIPAILIAGAYGMRFGILILQRFFSRRMRAEGPTVMDWIKQTGAGAVWVTAMLLVAAIIESTVTFWLMNG</sequence>
<evidence type="ECO:0000313" key="2">
    <source>
        <dbReference type="EMBL" id="SYX86350.1"/>
    </source>
</evidence>
<name>A0A383RHA8_PAEAL</name>
<evidence type="ECO:0008006" key="4">
    <source>
        <dbReference type="Google" id="ProtNLM"/>
    </source>
</evidence>
<dbReference type="InterPro" id="IPR002798">
    <property type="entry name" value="SpoIIM-like"/>
</dbReference>
<gene>
    <name evidence="2" type="ORF">PBLR_14774</name>
</gene>
<evidence type="ECO:0000313" key="3">
    <source>
        <dbReference type="Proteomes" id="UP000304148"/>
    </source>
</evidence>
<accession>A0A383RHA8</accession>
<keyword evidence="1" id="KW-0472">Membrane</keyword>
<dbReference type="AlphaFoldDB" id="A0A383RHA8"/>
<dbReference type="PANTHER" id="PTHR35337:SF1">
    <property type="entry name" value="SLR1478 PROTEIN"/>
    <property type="match status" value="1"/>
</dbReference>
<feature type="transmembrane region" description="Helical" evidence="1">
    <location>
        <begin position="176"/>
        <end position="199"/>
    </location>
</feature>
<keyword evidence="1" id="KW-0812">Transmembrane</keyword>
<organism evidence="2 3">
    <name type="scientific">Paenibacillus alvei</name>
    <name type="common">Bacillus alvei</name>
    <dbReference type="NCBI Taxonomy" id="44250"/>
    <lineage>
        <taxon>Bacteria</taxon>
        <taxon>Bacillati</taxon>
        <taxon>Bacillota</taxon>
        <taxon>Bacilli</taxon>
        <taxon>Bacillales</taxon>
        <taxon>Paenibacillaceae</taxon>
        <taxon>Paenibacillus</taxon>
    </lineage>
</organism>
<dbReference type="Pfam" id="PF01944">
    <property type="entry name" value="SpoIIM"/>
    <property type="match status" value="1"/>
</dbReference>
<evidence type="ECO:0000256" key="1">
    <source>
        <dbReference type="SAM" id="Phobius"/>
    </source>
</evidence>